<dbReference type="Pfam" id="PF09587">
    <property type="entry name" value="PGA_cap"/>
    <property type="match status" value="1"/>
</dbReference>
<evidence type="ECO:0000313" key="3">
    <source>
        <dbReference type="EMBL" id="SFO32999.1"/>
    </source>
</evidence>
<accession>A0A1I5GAU3</accession>
<dbReference type="AlphaFoldDB" id="A0A1I5GAU3"/>
<proteinExistence type="inferred from homology"/>
<dbReference type="EMBL" id="FOWD01000018">
    <property type="protein sequence ID" value="SFO32999.1"/>
    <property type="molecule type" value="Genomic_DNA"/>
</dbReference>
<dbReference type="SUPFAM" id="SSF56300">
    <property type="entry name" value="Metallo-dependent phosphatases"/>
    <property type="match status" value="1"/>
</dbReference>
<dbReference type="PANTHER" id="PTHR33393:SF12">
    <property type="entry name" value="CAPSULE BIOSYNTHESIS PROTEIN CAPA"/>
    <property type="match status" value="1"/>
</dbReference>
<dbReference type="SMART" id="SM00854">
    <property type="entry name" value="PGA_cap"/>
    <property type="match status" value="1"/>
</dbReference>
<dbReference type="InterPro" id="IPR029052">
    <property type="entry name" value="Metallo-depent_PP-like"/>
</dbReference>
<evidence type="ECO:0000313" key="4">
    <source>
        <dbReference type="Proteomes" id="UP000198806"/>
    </source>
</evidence>
<dbReference type="InterPro" id="IPR052169">
    <property type="entry name" value="CW_Biosynth-Accessory"/>
</dbReference>
<dbReference type="Gene3D" id="3.60.21.10">
    <property type="match status" value="1"/>
</dbReference>
<feature type="domain" description="Capsule synthesis protein CapA" evidence="2">
    <location>
        <begin position="59"/>
        <end position="306"/>
    </location>
</feature>
<protein>
    <submittedName>
        <fullName evidence="3">Poly-gamma-glutamate synthesis protein (Capsule biosynthesis protein)</fullName>
    </submittedName>
</protein>
<reference evidence="3 4" key="1">
    <citation type="submission" date="2016-10" db="EMBL/GenBank/DDBJ databases">
        <authorList>
            <person name="de Groot N.N."/>
        </authorList>
    </citation>
    <scope>NUCLEOTIDE SEQUENCE [LARGE SCALE GENOMIC DNA]</scope>
    <source>
        <strain evidence="3 4">DSM 1283</strain>
    </source>
</reference>
<evidence type="ECO:0000259" key="2">
    <source>
        <dbReference type="SMART" id="SM00854"/>
    </source>
</evidence>
<comment type="similarity">
    <text evidence="1">Belongs to the CapA family.</text>
</comment>
<dbReference type="InterPro" id="IPR019079">
    <property type="entry name" value="Capsule_synth_CapA"/>
</dbReference>
<evidence type="ECO:0000256" key="1">
    <source>
        <dbReference type="ARBA" id="ARBA00005662"/>
    </source>
</evidence>
<gene>
    <name evidence="3" type="ORF">SAMN04489757_11852</name>
</gene>
<dbReference type="CDD" id="cd07381">
    <property type="entry name" value="MPP_CapA"/>
    <property type="match status" value="1"/>
</dbReference>
<dbReference type="STRING" id="1527.SAMN04489757_11852"/>
<keyword evidence="4" id="KW-1185">Reference proteome</keyword>
<sequence length="405" mass="45592">MFSLLTLHGCNPSKEKISVSVSDTNLTSRITGQIPPVPIIYTKEETPEKTEINTKKELTLLAVGDNLIHIQTIKSGLKKDGTYNFDHLYSTLKPEIEAADIAVINQETILGGKEFPYTGYPVFNSPTEIGDALIHAGFDVVLHASNHALDKGYPGIENTLEYWSKYPMITVLGINKSQEDKDRIKIIEKNGIKVAMLNYTYGLNGFSMPKDKPFLVNLLDKSEMKKDIKKAKEQADFVIVFPHWGTEYVYEPDNNQEDLARFFAEEGVDLVIGTHPHVLQPVTWNVSDSGHPMLIYYSLGNYVSYQKEAPRMLGGMAHITLTKENDITYISKAGITPIVTHYESAGDSSYKVYKLEDYTVDKAVRHGILKLQKESSFTVAGIRKLAKQILGDWNTDYKQYPYPIK</sequence>
<dbReference type="Proteomes" id="UP000198806">
    <property type="component" value="Unassembled WGS sequence"/>
</dbReference>
<name>A0A1I5GAU3_9FIRM</name>
<organism evidence="3 4">
    <name type="scientific">Anaerocolumna aminovalerica</name>
    <dbReference type="NCBI Taxonomy" id="1527"/>
    <lineage>
        <taxon>Bacteria</taxon>
        <taxon>Bacillati</taxon>
        <taxon>Bacillota</taxon>
        <taxon>Clostridia</taxon>
        <taxon>Lachnospirales</taxon>
        <taxon>Lachnospiraceae</taxon>
        <taxon>Anaerocolumna</taxon>
    </lineage>
</organism>
<dbReference type="PANTHER" id="PTHR33393">
    <property type="entry name" value="POLYGLUTAMINE SYNTHESIS ACCESSORY PROTEIN RV0574C-RELATED"/>
    <property type="match status" value="1"/>
</dbReference>